<accession>A0A2P7U2T4</accession>
<evidence type="ECO:0000313" key="3">
    <source>
        <dbReference type="EMBL" id="PSJ81292.1"/>
    </source>
</evidence>
<reference evidence="3 4" key="1">
    <citation type="submission" date="2018-03" db="EMBL/GenBank/DDBJ databases">
        <title>Neisseria weixii sp. nov., isolated from the intestinal contents of Tibetan Plateau pika (Ochotona curzoniae) in Yushu, Qinghai Province, China.</title>
        <authorList>
            <person name="Gui Z."/>
        </authorList>
    </citation>
    <scope>NUCLEOTIDE SEQUENCE [LARGE SCALE GENOMIC DNA]</scope>
    <source>
        <strain evidence="3 4">ATCC 51483</strain>
    </source>
</reference>
<evidence type="ECO:0000256" key="2">
    <source>
        <dbReference type="SAM" id="SignalP"/>
    </source>
</evidence>
<gene>
    <name evidence="3" type="ORF">C7N83_01035</name>
</gene>
<protein>
    <recommendedName>
        <fullName evidence="5">Conjugal transfer protein TrbC</fullName>
    </recommendedName>
</protein>
<organism evidence="3 4">
    <name type="scientific">Neisseria iguanae</name>
    <dbReference type="NCBI Taxonomy" id="90242"/>
    <lineage>
        <taxon>Bacteria</taxon>
        <taxon>Pseudomonadati</taxon>
        <taxon>Pseudomonadota</taxon>
        <taxon>Betaproteobacteria</taxon>
        <taxon>Neisseriales</taxon>
        <taxon>Neisseriaceae</taxon>
        <taxon>Neisseria</taxon>
    </lineage>
</organism>
<dbReference type="AlphaFoldDB" id="A0A2P7U2T4"/>
<keyword evidence="1" id="KW-0812">Transmembrane</keyword>
<feature type="signal peptide" evidence="2">
    <location>
        <begin position="1"/>
        <end position="29"/>
    </location>
</feature>
<dbReference type="EMBL" id="PXYY01000004">
    <property type="protein sequence ID" value="PSJ81292.1"/>
    <property type="molecule type" value="Genomic_DNA"/>
</dbReference>
<keyword evidence="1" id="KW-0472">Membrane</keyword>
<evidence type="ECO:0000256" key="1">
    <source>
        <dbReference type="SAM" id="Phobius"/>
    </source>
</evidence>
<dbReference type="RefSeq" id="WP_003759653.1">
    <property type="nucleotide sequence ID" value="NZ_PXYY01000004.1"/>
</dbReference>
<feature type="transmembrane region" description="Helical" evidence="1">
    <location>
        <begin position="48"/>
        <end position="68"/>
    </location>
</feature>
<keyword evidence="4" id="KW-1185">Reference proteome</keyword>
<feature type="transmembrane region" description="Helical" evidence="1">
    <location>
        <begin position="80"/>
        <end position="100"/>
    </location>
</feature>
<feature type="chain" id="PRO_5015192623" description="Conjugal transfer protein TrbC" evidence="2">
    <location>
        <begin position="30"/>
        <end position="105"/>
    </location>
</feature>
<dbReference type="Proteomes" id="UP000241868">
    <property type="component" value="Unassembled WGS sequence"/>
</dbReference>
<evidence type="ECO:0000313" key="4">
    <source>
        <dbReference type="Proteomes" id="UP000241868"/>
    </source>
</evidence>
<keyword evidence="2" id="KW-0732">Signal</keyword>
<evidence type="ECO:0008006" key="5">
    <source>
        <dbReference type="Google" id="ProtNLM"/>
    </source>
</evidence>
<dbReference type="OrthoDB" id="8605568at2"/>
<sequence length="105" mass="11220">MKYVSENTRQWVKAVLFSAMLGGIQTALAAGGLSTGESTVKQWFQEWYNILAIVAGVAIVMVAVGGYFQEKTIGDILRVCGWIFLFGCGPALAAGIIKAAKSVNF</sequence>
<name>A0A2P7U2T4_9NEIS</name>
<keyword evidence="1" id="KW-1133">Transmembrane helix</keyword>
<comment type="caution">
    <text evidence="3">The sequence shown here is derived from an EMBL/GenBank/DDBJ whole genome shotgun (WGS) entry which is preliminary data.</text>
</comment>
<proteinExistence type="predicted"/>